<dbReference type="Proteomes" id="UP001175211">
    <property type="component" value="Unassembled WGS sequence"/>
</dbReference>
<protein>
    <submittedName>
        <fullName evidence="1">Uncharacterized protein</fullName>
    </submittedName>
</protein>
<keyword evidence="2" id="KW-1185">Reference proteome</keyword>
<proteinExistence type="predicted"/>
<dbReference type="EMBL" id="JAUEPS010000090">
    <property type="protein sequence ID" value="KAK0439062.1"/>
    <property type="molecule type" value="Genomic_DNA"/>
</dbReference>
<evidence type="ECO:0000313" key="1">
    <source>
        <dbReference type="EMBL" id="KAK0439062.1"/>
    </source>
</evidence>
<organism evidence="1 2">
    <name type="scientific">Armillaria tabescens</name>
    <name type="common">Ringless honey mushroom</name>
    <name type="synonym">Agaricus tabescens</name>
    <dbReference type="NCBI Taxonomy" id="1929756"/>
    <lineage>
        <taxon>Eukaryota</taxon>
        <taxon>Fungi</taxon>
        <taxon>Dikarya</taxon>
        <taxon>Basidiomycota</taxon>
        <taxon>Agaricomycotina</taxon>
        <taxon>Agaricomycetes</taxon>
        <taxon>Agaricomycetidae</taxon>
        <taxon>Agaricales</taxon>
        <taxon>Marasmiineae</taxon>
        <taxon>Physalacriaceae</taxon>
        <taxon>Desarmillaria</taxon>
    </lineage>
</organism>
<sequence>MSSVSYGAWYRRSPPASKKASVHRAQYSEELMRWEHDDARSTPVSKKVSARIVLPSTRSGSRAHDRVLVMWSLAWDGAAWVMNDADQSRSHLLLQPPPATILGSWEHRGGTARGLGEELATLRPRENVARDFFPLIPIATDKEYILVGFVERAENT</sequence>
<comment type="caution">
    <text evidence="1">The sequence shown here is derived from an EMBL/GenBank/DDBJ whole genome shotgun (WGS) entry which is preliminary data.</text>
</comment>
<accession>A0AA39JBP4</accession>
<dbReference type="GeneID" id="85353940"/>
<dbReference type="AlphaFoldDB" id="A0AA39JBP4"/>
<gene>
    <name evidence="1" type="ORF">EV420DRAFT_1486453</name>
</gene>
<dbReference type="RefSeq" id="XP_060323132.1">
    <property type="nucleotide sequence ID" value="XM_060470392.1"/>
</dbReference>
<reference evidence="1" key="1">
    <citation type="submission" date="2023-06" db="EMBL/GenBank/DDBJ databases">
        <authorList>
            <consortium name="Lawrence Berkeley National Laboratory"/>
            <person name="Ahrendt S."/>
            <person name="Sahu N."/>
            <person name="Indic B."/>
            <person name="Wong-Bajracharya J."/>
            <person name="Merenyi Z."/>
            <person name="Ke H.-M."/>
            <person name="Monk M."/>
            <person name="Kocsube S."/>
            <person name="Drula E."/>
            <person name="Lipzen A."/>
            <person name="Balint B."/>
            <person name="Henrissat B."/>
            <person name="Andreopoulos B."/>
            <person name="Martin F.M."/>
            <person name="Harder C.B."/>
            <person name="Rigling D."/>
            <person name="Ford K.L."/>
            <person name="Foster G.D."/>
            <person name="Pangilinan J."/>
            <person name="Papanicolaou A."/>
            <person name="Barry K."/>
            <person name="LaButti K."/>
            <person name="Viragh M."/>
            <person name="Koriabine M."/>
            <person name="Yan M."/>
            <person name="Riley R."/>
            <person name="Champramary S."/>
            <person name="Plett K.L."/>
            <person name="Tsai I.J."/>
            <person name="Slot J."/>
            <person name="Sipos G."/>
            <person name="Plett J."/>
            <person name="Nagy L.G."/>
            <person name="Grigoriev I.V."/>
        </authorList>
    </citation>
    <scope>NUCLEOTIDE SEQUENCE</scope>
    <source>
        <strain evidence="1">CCBAS 213</strain>
    </source>
</reference>
<name>A0AA39JBP4_ARMTA</name>
<evidence type="ECO:0000313" key="2">
    <source>
        <dbReference type="Proteomes" id="UP001175211"/>
    </source>
</evidence>